<feature type="transmembrane region" description="Helical" evidence="1">
    <location>
        <begin position="68"/>
        <end position="85"/>
    </location>
</feature>
<evidence type="ECO:0000313" key="4">
    <source>
        <dbReference type="Proteomes" id="UP000275473"/>
    </source>
</evidence>
<feature type="transmembrane region" description="Helical" evidence="1">
    <location>
        <begin position="632"/>
        <end position="648"/>
    </location>
</feature>
<dbReference type="InterPro" id="IPR011853">
    <property type="entry name" value="TRAP_DctM-Dct_fused"/>
</dbReference>
<organism evidence="3 4">
    <name type="scientific">Planococcus salinus</name>
    <dbReference type="NCBI Taxonomy" id="1848460"/>
    <lineage>
        <taxon>Bacteria</taxon>
        <taxon>Bacillati</taxon>
        <taxon>Bacillota</taxon>
        <taxon>Bacilli</taxon>
        <taxon>Bacillales</taxon>
        <taxon>Caryophanaceae</taxon>
        <taxon>Planococcus</taxon>
    </lineage>
</organism>
<dbReference type="PANTHER" id="PTHR43849">
    <property type="entry name" value="BLL3936 PROTEIN"/>
    <property type="match status" value="1"/>
</dbReference>
<proteinExistence type="predicted"/>
<protein>
    <submittedName>
        <fullName evidence="3">TRAP transporter fused permease subunit</fullName>
    </submittedName>
</protein>
<feature type="transmembrane region" description="Helical" evidence="1">
    <location>
        <begin position="245"/>
        <end position="266"/>
    </location>
</feature>
<feature type="transmembrane region" description="Helical" evidence="1">
    <location>
        <begin position="97"/>
        <end position="118"/>
    </location>
</feature>
<keyword evidence="4" id="KW-1185">Reference proteome</keyword>
<keyword evidence="1" id="KW-0812">Transmembrane</keyword>
<dbReference type="PANTHER" id="PTHR43849:SF2">
    <property type="entry name" value="BLL3936 PROTEIN"/>
    <property type="match status" value="1"/>
</dbReference>
<keyword evidence="1" id="KW-1133">Transmembrane helix</keyword>
<feature type="transmembrane region" description="Helical" evidence="1">
    <location>
        <begin position="579"/>
        <end position="598"/>
    </location>
</feature>
<feature type="transmembrane region" description="Helical" evidence="1">
    <location>
        <begin position="42"/>
        <end position="62"/>
    </location>
</feature>
<feature type="transmembrane region" description="Helical" evidence="1">
    <location>
        <begin position="364"/>
        <end position="385"/>
    </location>
</feature>
<keyword evidence="1" id="KW-0472">Membrane</keyword>
<feature type="transmembrane region" description="Helical" evidence="1">
    <location>
        <begin position="321"/>
        <end position="343"/>
    </location>
</feature>
<dbReference type="EMBL" id="RIAX01000004">
    <property type="protein sequence ID" value="RNF39751.1"/>
    <property type="molecule type" value="Genomic_DNA"/>
</dbReference>
<dbReference type="RefSeq" id="WP_123164946.1">
    <property type="nucleotide sequence ID" value="NZ_RIAX01000004.1"/>
</dbReference>
<dbReference type="AlphaFoldDB" id="A0A3M8P8K0"/>
<feature type="transmembrane region" description="Helical" evidence="1">
    <location>
        <begin position="490"/>
        <end position="509"/>
    </location>
</feature>
<gene>
    <name evidence="3" type="ORF">EEX84_07230</name>
</gene>
<feature type="domain" description="TRAP C4-dicarboxylate transport system permease DctM subunit" evidence="2">
    <location>
        <begin position="138"/>
        <end position="581"/>
    </location>
</feature>
<feature type="transmembrane region" description="Helical" evidence="1">
    <location>
        <begin position="610"/>
        <end position="626"/>
    </location>
</feature>
<evidence type="ECO:0000259" key="2">
    <source>
        <dbReference type="Pfam" id="PF06808"/>
    </source>
</evidence>
<dbReference type="OrthoDB" id="9759894at2"/>
<feature type="transmembrane region" description="Helical" evidence="1">
    <location>
        <begin position="391"/>
        <end position="408"/>
    </location>
</feature>
<dbReference type="Pfam" id="PF06808">
    <property type="entry name" value="DctM"/>
    <property type="match status" value="1"/>
</dbReference>
<feature type="transmembrane region" description="Helical" evidence="1">
    <location>
        <begin position="196"/>
        <end position="224"/>
    </location>
</feature>
<dbReference type="Proteomes" id="UP000275473">
    <property type="component" value="Unassembled WGS sequence"/>
</dbReference>
<dbReference type="NCBIfam" id="TIGR02123">
    <property type="entry name" value="TRAP_fused"/>
    <property type="match status" value="1"/>
</dbReference>
<dbReference type="InterPro" id="IPR010656">
    <property type="entry name" value="DctM"/>
</dbReference>
<feature type="transmembrane region" description="Helical" evidence="1">
    <location>
        <begin position="149"/>
        <end position="167"/>
    </location>
</feature>
<evidence type="ECO:0000256" key="1">
    <source>
        <dbReference type="SAM" id="Phobius"/>
    </source>
</evidence>
<name>A0A3M8P8K0_9BACL</name>
<feature type="transmembrane region" description="Helical" evidence="1">
    <location>
        <begin position="124"/>
        <end position="142"/>
    </location>
</feature>
<evidence type="ECO:0000313" key="3">
    <source>
        <dbReference type="EMBL" id="RNF39751.1"/>
    </source>
</evidence>
<feature type="transmembrane region" description="Helical" evidence="1">
    <location>
        <begin position="515"/>
        <end position="538"/>
    </location>
</feature>
<feature type="transmembrane region" description="Helical" evidence="1">
    <location>
        <begin position="460"/>
        <end position="483"/>
    </location>
</feature>
<comment type="caution">
    <text evidence="3">The sequence shown here is derived from an EMBL/GenBank/DDBJ whole genome shotgun (WGS) entry which is preliminary data.</text>
</comment>
<accession>A0A3M8P8K0</accession>
<reference evidence="3 4" key="1">
    <citation type="journal article" date="2018" name="Int. J. Syst. Evol. Microbiol.">
        <title>Planococcus salinus sp. nov., a moderately halophilic bacterium isolated from a saline-alkali soil.</title>
        <authorList>
            <person name="Gan L."/>
        </authorList>
    </citation>
    <scope>NUCLEOTIDE SEQUENCE [LARGE SCALE GENOMIC DNA]</scope>
    <source>
        <strain evidence="3 4">LCB217</strain>
    </source>
</reference>
<sequence>MKKKEVVEKEVVEKEAQQDFEKFNEEAPDPKHRQLSSWLEKIVMFLCFSYAFFHIVTALAPLPNLMQRSIHVGFGLMLAFLLYKTHLRNNKGNTIKIIDWAAIVIALASTVYILVNYLEIMRNPSSSTTLGIILGFLLILVILEGARRVMGTAFPVIAIIMMVYAFLGPYQPSFLAHRGVDFTQMFQQLYLSSLGYYGQITGITANVISIFIVFGAVLIVTGGGKTFMNIALLIAGKRTGGPAKVAVVSSSLFGLISGSAAANVAVTGNFNIPMMKKIGYKTSFAGAVEATASNGGQLVPPIMGAAAFVMAEMINTPYSEIIKAAVIPAILFYLGVLMSVHFYSKRHGIRGLKEDDGILKAKDVLRFSKLVHLFGPIIAFLYFIVNGYTPQNAGFWAIAIAITLFLLVDNQPLLSKFQKIYKGLVNGGIGIIMIAILSATAQIIVSVLGQTGLGVRFSSIISSINEIHLVLGLVVTMIVCIILGMGIPTVAAYVVAAAVLAPPLISVGIEPLTAHLFIFYFALLSGITPPVCTSVYVAAAIAKGNWLRTAGWAVLLGLSGFIIPYMFIYGEELLLQGSWPSILVAVITASIGITALSASTMGYFVRVNKIFDNVLLLVGSLLLIIPHQVSDVTGLILITVVLVIQVVLNKKEALAKEMSNSFDNASN</sequence>
<feature type="transmembrane region" description="Helical" evidence="1">
    <location>
        <begin position="429"/>
        <end position="448"/>
    </location>
</feature>
<feature type="transmembrane region" description="Helical" evidence="1">
    <location>
        <begin position="550"/>
        <end position="567"/>
    </location>
</feature>